<dbReference type="EMBL" id="MZ420154">
    <property type="protein sequence ID" value="QYA18678.1"/>
    <property type="molecule type" value="Genomic_DNA"/>
</dbReference>
<protein>
    <recommendedName>
        <fullName evidence="3">MYM-type domain-containing protein</fullName>
    </recommendedName>
</protein>
<evidence type="ECO:0000256" key="1">
    <source>
        <dbReference type="SAM" id="MobiDB-lite"/>
    </source>
</evidence>
<gene>
    <name evidence="2" type="ORF">KOM_12_410</name>
</gene>
<feature type="compositionally biased region" description="Polar residues" evidence="1">
    <location>
        <begin position="361"/>
        <end position="371"/>
    </location>
</feature>
<sequence length="416" mass="46616">MQANGASENKKRGRKRTRDEAEGESSGKQIGFEDFMAVNDALEGSDGEDEMGNERSQSEEDDEDDQDDLDDDENQDDSASEDAVNERDGAYDIVGKDQDHDGQEHEDQADADGTDADMTTRALNNTSFSTCLVSNHKFKIIPQSDNVVHGQHNDGSIHCWWDSHPFMGKIHQIPCQRNDKLRRLYTYGCFCSWNCAMAWNISDPLHFRQKELRKTWLLEMAGCSSIVPAPSPVLLACKGAKNGLTIEEFREISRQGMNTRVILPTDVQEYRFVNQEPLLGYTLPATPTEKETALLKTVVEKITTQMQNPVDLNGVRFDIPIPQEIVQRLQEHQQQKPGEPSKNQNMATNDNMSIEEEDMSDLQNSITQSAYSAVMAKNRGRGSRGGRARPKPKRGLPPDHGAGGGLLRQMQESMDE</sequence>
<reference evidence="2" key="1">
    <citation type="submission" date="2021-06" db="EMBL/GenBank/DDBJ databases">
        <authorList>
            <person name="Rolland C."/>
        </authorList>
    </citation>
    <scope>NUCLEOTIDE SEQUENCE</scope>
    <source>
        <strain evidence="2">347.936635</strain>
    </source>
</reference>
<proteinExistence type="predicted"/>
<evidence type="ECO:0000313" key="2">
    <source>
        <dbReference type="EMBL" id="QYA18678.1"/>
    </source>
</evidence>
<accession>A0A8F8KU50</accession>
<name>A0A8F8KU50_9VIRU</name>
<evidence type="ECO:0008006" key="3">
    <source>
        <dbReference type="Google" id="ProtNLM"/>
    </source>
</evidence>
<feature type="compositionally biased region" description="Acidic residues" evidence="1">
    <location>
        <begin position="59"/>
        <end position="80"/>
    </location>
</feature>
<organism evidence="2">
    <name type="scientific">Clandestinovirus</name>
    <dbReference type="NCBI Taxonomy" id="2831644"/>
    <lineage>
        <taxon>Viruses</taxon>
    </lineage>
</organism>
<feature type="region of interest" description="Disordered" evidence="1">
    <location>
        <begin position="357"/>
        <end position="416"/>
    </location>
</feature>
<feature type="compositionally biased region" description="Basic and acidic residues" evidence="1">
    <location>
        <begin position="84"/>
        <end position="108"/>
    </location>
</feature>
<feature type="region of interest" description="Disordered" evidence="1">
    <location>
        <begin position="1"/>
        <end position="116"/>
    </location>
</feature>
<feature type="compositionally biased region" description="Basic residues" evidence="1">
    <location>
        <begin position="378"/>
        <end position="394"/>
    </location>
</feature>